<accession>A0ABR4F370</accession>
<protein>
    <recommendedName>
        <fullName evidence="2">Nephrocystin 3-like N-terminal domain-containing protein</fullName>
    </recommendedName>
</protein>
<dbReference type="InterPro" id="IPR056884">
    <property type="entry name" value="NPHP3-like_N"/>
</dbReference>
<keyword evidence="4" id="KW-1185">Reference proteome</keyword>
<keyword evidence="1" id="KW-0677">Repeat</keyword>
<evidence type="ECO:0000256" key="1">
    <source>
        <dbReference type="ARBA" id="ARBA00022737"/>
    </source>
</evidence>
<feature type="domain" description="Nephrocystin 3-like N-terminal" evidence="2">
    <location>
        <begin position="357"/>
        <end position="524"/>
    </location>
</feature>
<reference evidence="3 4" key="1">
    <citation type="submission" date="2024-03" db="EMBL/GenBank/DDBJ databases">
        <title>A high-quality draft genome sequence of Diaporthe vaccinii, a causative agent of upright dieback and viscid rot disease in cranberry plants.</title>
        <authorList>
            <person name="Sarrasin M."/>
            <person name="Lang B.F."/>
            <person name="Burger G."/>
        </authorList>
    </citation>
    <scope>NUCLEOTIDE SEQUENCE [LARGE SCALE GENOMIC DNA]</scope>
    <source>
        <strain evidence="3 4">IS7</strain>
    </source>
</reference>
<dbReference type="PANTHER" id="PTHR10039:SF5">
    <property type="entry name" value="NACHT DOMAIN-CONTAINING PROTEIN"/>
    <property type="match status" value="1"/>
</dbReference>
<evidence type="ECO:0000313" key="4">
    <source>
        <dbReference type="Proteomes" id="UP001600888"/>
    </source>
</evidence>
<name>A0ABR4F370_9PEZI</name>
<proteinExistence type="predicted"/>
<dbReference type="SUPFAM" id="SSF52540">
    <property type="entry name" value="P-loop containing nucleoside triphosphate hydrolases"/>
    <property type="match status" value="1"/>
</dbReference>
<dbReference type="PANTHER" id="PTHR10039">
    <property type="entry name" value="AMELOGENIN"/>
    <property type="match status" value="1"/>
</dbReference>
<sequence length="1079" mass="121324">MSHPQKTPRERWDSEVWQSSSITGGTYGDYTRIHQGHVNLNISRAEAADLLRIHLFPQDRNIRGDMRSTDHRKMRSSEEQKWLEDLSDMFARESRRVEMAFGQCRIEDHDKDEILDGFVYNSVMQSWFSSRGSILCCWLEIARPANHTHVAKCILCKVLGADSSGVNQVFLYDHGAGTAVELPDSYLSAKAEVLKTKKDKRWATAAERPDTKEIVLLSFAMQARARGFAIPLDEIDFSGPTQLIDSLISLLVEALHSAPGHIFFVLEWPGSIESAVAVSETLDAVNGLLSRSRNRNLSHNCSVIMSAQEIPNMLNMLKGYPSVRGDSEYLECLNSLQLKGGSLRRDEVARPVLSSNLWIWDHPSLKKIMASDSGALAIIGKAGSGKSVLAKTIQEGVSRHWSQLGQFSHSRDLLVSDWFYCRRRGDVFTAYSSLLRNVLSQLLLERASLFHHYKLLHRRKLSSRSQDWANEELQQIMENINTSGLNILMIFDAIDEAEDDRMVSFVERLVSRPGSSIKAILLSRPTDAFERPFWEAHRVTLQDENNQDIDVIVQHGLSKLLSIMNGQYKDSEIELPAHGDYLGRGPIKFKTHAALRQAPCPTSQPAAASFMSPQPGNSLNLEILGKNIRERAAGVILWVVLVFDSLFKFAKREPLATLENFTTCITELPRNIDALYSQMVKDLTDTMSDSTLLTARKALMWINTASQFRAFTMEELWDALAASSEELNDSNSRPSAQALIDGRIEIQSWKDFNRILRRLCGSLIEILPLTSAAPTAISEKHIDADSRAISGKCVVQLMHQTVKDFLTSSPAAGVFSFSEAFAQDEALRGCQTFIRSALPADIDSIIPLPRDRPQDWRFFSADVARYLEELRLFPLCLQLFNAFPESVGALQAQLDMKWCGLLPRWLHDIHDLDLVQGWKYDPAELTLTSSGLGLMFQFISRRGLRDAATNLLSILDMGSTTDFWLIYRGVILNALVFTVFDLERSRASLALRTRLLTPGGVRRESANLALDNRYYETATCEDLINHQEGAMKVALEDSLETIELVLNYKDGKPWGLQVRGDFNSFVAWMNEKGQGLGID</sequence>
<organism evidence="3 4">
    <name type="scientific">Diaporthe vaccinii</name>
    <dbReference type="NCBI Taxonomy" id="105482"/>
    <lineage>
        <taxon>Eukaryota</taxon>
        <taxon>Fungi</taxon>
        <taxon>Dikarya</taxon>
        <taxon>Ascomycota</taxon>
        <taxon>Pezizomycotina</taxon>
        <taxon>Sordariomycetes</taxon>
        <taxon>Sordariomycetidae</taxon>
        <taxon>Diaporthales</taxon>
        <taxon>Diaporthaceae</taxon>
        <taxon>Diaporthe</taxon>
        <taxon>Diaporthe eres species complex</taxon>
    </lineage>
</organism>
<dbReference type="Proteomes" id="UP001600888">
    <property type="component" value="Unassembled WGS sequence"/>
</dbReference>
<evidence type="ECO:0000313" key="3">
    <source>
        <dbReference type="EMBL" id="KAL2289142.1"/>
    </source>
</evidence>
<comment type="caution">
    <text evidence="3">The sequence shown here is derived from an EMBL/GenBank/DDBJ whole genome shotgun (WGS) entry which is preliminary data.</text>
</comment>
<dbReference type="Pfam" id="PF24883">
    <property type="entry name" value="NPHP3_N"/>
    <property type="match status" value="1"/>
</dbReference>
<evidence type="ECO:0000259" key="2">
    <source>
        <dbReference type="Pfam" id="PF24883"/>
    </source>
</evidence>
<dbReference type="EMBL" id="JBAWTH010000014">
    <property type="protein sequence ID" value="KAL2289142.1"/>
    <property type="molecule type" value="Genomic_DNA"/>
</dbReference>
<dbReference type="Gene3D" id="3.40.50.300">
    <property type="entry name" value="P-loop containing nucleotide triphosphate hydrolases"/>
    <property type="match status" value="1"/>
</dbReference>
<gene>
    <name evidence="3" type="ORF">FJTKL_02947</name>
</gene>
<dbReference type="InterPro" id="IPR027417">
    <property type="entry name" value="P-loop_NTPase"/>
</dbReference>